<dbReference type="AlphaFoldDB" id="A0A1E3QWD5"/>
<dbReference type="OrthoDB" id="4076003at2759"/>
<feature type="region of interest" description="Disordered" evidence="1">
    <location>
        <begin position="71"/>
        <end position="90"/>
    </location>
</feature>
<protein>
    <submittedName>
        <fullName evidence="2">Uncharacterized protein</fullName>
    </submittedName>
</protein>
<evidence type="ECO:0000256" key="1">
    <source>
        <dbReference type="SAM" id="MobiDB-lite"/>
    </source>
</evidence>
<dbReference type="GeneID" id="30145964"/>
<dbReference type="RefSeq" id="XP_018987313.1">
    <property type="nucleotide sequence ID" value="XM_019128111.1"/>
</dbReference>
<feature type="compositionally biased region" description="Polar residues" evidence="1">
    <location>
        <begin position="210"/>
        <end position="232"/>
    </location>
</feature>
<reference evidence="3" key="1">
    <citation type="submission" date="2016-05" db="EMBL/GenBank/DDBJ databases">
        <title>Comparative genomics of biotechnologically important yeasts.</title>
        <authorList>
            <consortium name="DOE Joint Genome Institute"/>
            <person name="Riley R."/>
            <person name="Haridas S."/>
            <person name="Wolfe K.H."/>
            <person name="Lopes M.R."/>
            <person name="Hittinger C.T."/>
            <person name="Goker M."/>
            <person name="Salamov A."/>
            <person name="Wisecaver J."/>
            <person name="Long T.M."/>
            <person name="Aerts A.L."/>
            <person name="Barry K."/>
            <person name="Choi C."/>
            <person name="Clum A."/>
            <person name="Coughlan A.Y."/>
            <person name="Deshpande S."/>
            <person name="Douglass A.P."/>
            <person name="Hanson S.J."/>
            <person name="Klenk H.-P."/>
            <person name="Labutti K."/>
            <person name="Lapidus A."/>
            <person name="Lindquist E."/>
            <person name="Lipzen A."/>
            <person name="Meier-Kolthoff J.P."/>
            <person name="Ohm R.A."/>
            <person name="Otillar R.P."/>
            <person name="Pangilinan J."/>
            <person name="Peng Y."/>
            <person name="Rokas A."/>
            <person name="Rosa C.A."/>
            <person name="Scheuner C."/>
            <person name="Sibirny A.A."/>
            <person name="Slot J.C."/>
            <person name="Stielow J.B."/>
            <person name="Sun H."/>
            <person name="Kurtzman C.P."/>
            <person name="Blackwell M."/>
            <person name="Grigoriev I.V."/>
            <person name="Jeffries T.W."/>
        </authorList>
    </citation>
    <scope>NUCLEOTIDE SEQUENCE [LARGE SCALE GENOMIC DNA]</scope>
    <source>
        <strain evidence="3">NRRL Y-12698</strain>
    </source>
</reference>
<feature type="compositionally biased region" description="Low complexity" evidence="1">
    <location>
        <begin position="182"/>
        <end position="207"/>
    </location>
</feature>
<gene>
    <name evidence="2" type="ORF">BABINDRAFT_160201</name>
</gene>
<dbReference type="Proteomes" id="UP000094336">
    <property type="component" value="Unassembled WGS sequence"/>
</dbReference>
<keyword evidence="3" id="KW-1185">Reference proteome</keyword>
<feature type="region of interest" description="Disordered" evidence="1">
    <location>
        <begin position="182"/>
        <end position="233"/>
    </location>
</feature>
<organism evidence="2 3">
    <name type="scientific">Babjeviella inositovora NRRL Y-12698</name>
    <dbReference type="NCBI Taxonomy" id="984486"/>
    <lineage>
        <taxon>Eukaryota</taxon>
        <taxon>Fungi</taxon>
        <taxon>Dikarya</taxon>
        <taxon>Ascomycota</taxon>
        <taxon>Saccharomycotina</taxon>
        <taxon>Pichiomycetes</taxon>
        <taxon>Serinales incertae sedis</taxon>
        <taxon>Babjeviella</taxon>
    </lineage>
</organism>
<sequence>MISADIVSLEASTTVEDLYSLSTLLSQATIKQKSYDYFTANKKNPKSCGRKIISHKTSKLDLIDYHTLTSLPLPPPPSSPSTLASPKDPEVNDSFCHTLQDRHDQLCLVEDYIEDSDVVKTIKRKQSIANVKRSLLQMTSQRSRCVPEGVMETGEIGLGCDSCFASGFNSVDKPNSGALSLLPTTSGSGAGSGPTCISSSTGSASRADSNDSPVTSTMCSASDANPSRSSAIDSKPCCSSTFDSEPSFSFSSSSYMPCDTKVGYISSTFGGNHSSSYLSESTSRSCSDSTILSNSNTLVEPFNDKLELLPPNRRFSYTRTISRPVTPTAATPTVATTRWLTMPATNDDYFSTPSKRPRGENLESIFGKIPGTEFLKHCDICEKPLYELSSLLSLTEADKSDGSAMLPANNYENFICGDCTDEYEELLQKQAPPEESNFDFQLQVVEELRKRQRQQGRIASTYVPPAKRLFQQEVDQDYNTMFAEQSRTLPRKKLLLSPWKKAHTPASPWKKACLPSFLNHRSPFGSPKPRAIAMEGQGFSDELVTKLQNLELMSDGRKGSGGELWDATKKRLRWRWRVKGLLPNMDVGSAPKNSFPDVLDLD</sequence>
<dbReference type="EMBL" id="KV454427">
    <property type="protein sequence ID" value="ODQ81985.1"/>
    <property type="molecule type" value="Genomic_DNA"/>
</dbReference>
<accession>A0A1E3QWD5</accession>
<name>A0A1E3QWD5_9ASCO</name>
<evidence type="ECO:0000313" key="3">
    <source>
        <dbReference type="Proteomes" id="UP000094336"/>
    </source>
</evidence>
<evidence type="ECO:0000313" key="2">
    <source>
        <dbReference type="EMBL" id="ODQ81985.1"/>
    </source>
</evidence>
<proteinExistence type="predicted"/>